<organism evidence="1 2">
    <name type="scientific">Xylocopilactobacillus apicola</name>
    <dbReference type="NCBI Taxonomy" id="2932184"/>
    <lineage>
        <taxon>Bacteria</taxon>
        <taxon>Bacillati</taxon>
        <taxon>Bacillota</taxon>
        <taxon>Bacilli</taxon>
        <taxon>Lactobacillales</taxon>
        <taxon>Lactobacillaceae</taxon>
        <taxon>Xylocopilactobacillus</taxon>
    </lineage>
</organism>
<evidence type="ECO:0000313" key="2">
    <source>
        <dbReference type="Proteomes" id="UP001321861"/>
    </source>
</evidence>
<dbReference type="Pfam" id="PF15723">
    <property type="entry name" value="MqsR_toxin"/>
    <property type="match status" value="1"/>
</dbReference>
<dbReference type="GO" id="GO:0017148">
    <property type="term" value="P:negative regulation of translation"/>
    <property type="evidence" value="ECO:0007669"/>
    <property type="project" value="InterPro"/>
</dbReference>
<sequence length="97" mass="11681">MNQYEILAKLKYLISNDKFNLINRRSESAYPISTDLVKEIVSQLDVSDFKKQELDRDRSGEFVWIYKTEFNEEIFYIKFKINNEGSWIKFISFHISN</sequence>
<dbReference type="InterPro" id="IPR038493">
    <property type="entry name" value="MqsR_sf"/>
</dbReference>
<protein>
    <recommendedName>
        <fullName evidence="3">Type II toxin-antitoxin system MqsR family toxin</fullName>
    </recommendedName>
</protein>
<evidence type="ECO:0008006" key="3">
    <source>
        <dbReference type="Google" id="ProtNLM"/>
    </source>
</evidence>
<keyword evidence="2" id="KW-1185">Reference proteome</keyword>
<dbReference type="GO" id="GO:0044010">
    <property type="term" value="P:single-species biofilm formation"/>
    <property type="evidence" value="ECO:0007669"/>
    <property type="project" value="InterPro"/>
</dbReference>
<evidence type="ECO:0000313" key="1">
    <source>
        <dbReference type="EMBL" id="BDR58047.1"/>
    </source>
</evidence>
<dbReference type="KEGG" id="xap:XA3_04880"/>
<dbReference type="RefSeq" id="WP_317635967.1">
    <property type="nucleotide sequence ID" value="NZ_AP026802.1"/>
</dbReference>
<dbReference type="AlphaFoldDB" id="A0AAU9DM98"/>
<reference evidence="1 2" key="1">
    <citation type="journal article" date="2023" name="Microbiol. Spectr.">
        <title>Symbiosis of Carpenter Bees with Uncharacterized Lactic Acid Bacteria Showing NAD Auxotrophy.</title>
        <authorList>
            <person name="Kawasaki S."/>
            <person name="Ozawa K."/>
            <person name="Mori T."/>
            <person name="Yamamoto A."/>
            <person name="Ito M."/>
            <person name="Ohkuma M."/>
            <person name="Sakamoto M."/>
            <person name="Matsutani M."/>
        </authorList>
    </citation>
    <scope>NUCLEOTIDE SEQUENCE [LARGE SCALE GENOMIC DNA]</scope>
    <source>
        <strain evidence="1 2">XA3</strain>
    </source>
</reference>
<accession>A0AAU9DM98</accession>
<proteinExistence type="predicted"/>
<dbReference type="Gene3D" id="3.30.2310.40">
    <property type="match status" value="1"/>
</dbReference>
<name>A0AAU9DM98_9LACO</name>
<dbReference type="GO" id="GO:0009372">
    <property type="term" value="P:quorum sensing"/>
    <property type="evidence" value="ECO:0007669"/>
    <property type="project" value="InterPro"/>
</dbReference>
<dbReference type="Proteomes" id="UP001321861">
    <property type="component" value="Chromosome"/>
</dbReference>
<dbReference type="InterPro" id="IPR031451">
    <property type="entry name" value="MqsR_toxin"/>
</dbReference>
<dbReference type="EMBL" id="AP026802">
    <property type="protein sequence ID" value="BDR58047.1"/>
    <property type="molecule type" value="Genomic_DNA"/>
</dbReference>
<gene>
    <name evidence="1" type="ORF">XA3_04880</name>
</gene>